<reference evidence="12 15" key="2">
    <citation type="submission" date="2020-07" db="EMBL/GenBank/DDBJ databases">
        <title>Sequencing the genomes of 1000 actinobacteria strains.</title>
        <authorList>
            <person name="Klenk H.-P."/>
        </authorList>
    </citation>
    <scope>NUCLEOTIDE SEQUENCE [LARGE SCALE GENOMIC DNA]</scope>
    <source>
        <strain evidence="12 15">DSM 45117</strain>
    </source>
</reference>
<dbReference type="GO" id="GO:0005975">
    <property type="term" value="P:carbohydrate metabolic process"/>
    <property type="evidence" value="ECO:0007669"/>
    <property type="project" value="InterPro"/>
</dbReference>
<gene>
    <name evidence="12" type="ORF">FHR37_005466</name>
    <name evidence="13" type="ORF">SAMN05421678_108201</name>
</gene>
<sequence>MARIKLAYLGGGSTRAAGTMASFVHHGAEFDGSEVVLIDLDADRLALVKQLAERMARNAGLDLTITATTDRREGLRDCDAVLSSFRPGGFEARALDERIPLKHGVIGQETQGPGGFFMALRSIAVMKGVADDLAAVAPNARIFNYTNPVNIVAQAMTSYTDIPIVSLCEGPIIFPRGVAEAAGLDPDLLKTTMVGINHNCWSTEHTYEGKDLIPLLRDAYEARRDDPAVPADTKRLLQLAVTMESVPSYYFLNYYFRDEVLRHLRGKPTTRAEDIVAAVPGYWQHYTEQATSEAPELDPARSRGGIHELELAIDAMNAFYNDTGEVLPVNLPNTGGVLPGFDEEVVVEVPTHVDASGFRALPQKPLPHAVRGLVQALAEHQVLAAKAGWEGDATAGVRALAAHPLVPTLPVAEELYAEMAHAHAAHLPERLLP</sequence>
<dbReference type="GO" id="GO:0046872">
    <property type="term" value="F:metal ion binding"/>
    <property type="evidence" value="ECO:0007669"/>
    <property type="project" value="UniProtKB-KW"/>
</dbReference>
<dbReference type="Pfam" id="PF02056">
    <property type="entry name" value="Glyco_hydro_4"/>
    <property type="match status" value="1"/>
</dbReference>
<evidence type="ECO:0000256" key="9">
    <source>
        <dbReference type="PIRSR" id="PIRSR601088-4"/>
    </source>
</evidence>
<keyword evidence="4 10" id="KW-0520">NAD</keyword>
<evidence type="ECO:0000256" key="4">
    <source>
        <dbReference type="ARBA" id="ARBA00023027"/>
    </source>
</evidence>
<evidence type="ECO:0000256" key="5">
    <source>
        <dbReference type="ARBA" id="ARBA00023211"/>
    </source>
</evidence>
<dbReference type="STRING" id="504797.SAMN05421678_108201"/>
<dbReference type="EC" id="3.2.1.86" evidence="12"/>
<evidence type="ECO:0000313" key="15">
    <source>
        <dbReference type="Proteomes" id="UP000533017"/>
    </source>
</evidence>
<keyword evidence="2 8" id="KW-0479">Metal-binding</keyword>
<dbReference type="InterPro" id="IPR001088">
    <property type="entry name" value="Glyco_hydro_4"/>
</dbReference>
<organism evidence="13 14">
    <name type="scientific">Actinopolymorpha cephalotaxi</name>
    <dbReference type="NCBI Taxonomy" id="504797"/>
    <lineage>
        <taxon>Bacteria</taxon>
        <taxon>Bacillati</taxon>
        <taxon>Actinomycetota</taxon>
        <taxon>Actinomycetes</taxon>
        <taxon>Propionibacteriales</taxon>
        <taxon>Actinopolymorphaceae</taxon>
        <taxon>Actinopolymorpha</taxon>
    </lineage>
</organism>
<dbReference type="SUPFAM" id="SSF51735">
    <property type="entry name" value="NAD(P)-binding Rossmann-fold domains"/>
    <property type="match status" value="1"/>
</dbReference>
<dbReference type="PANTHER" id="PTHR32092">
    <property type="entry name" value="6-PHOSPHO-BETA-GLUCOSIDASE-RELATED"/>
    <property type="match status" value="1"/>
</dbReference>
<dbReference type="EMBL" id="JACBZA010000001">
    <property type="protein sequence ID" value="NYH86615.1"/>
    <property type="molecule type" value="Genomic_DNA"/>
</dbReference>
<evidence type="ECO:0000256" key="8">
    <source>
        <dbReference type="PIRSR" id="PIRSR601088-3"/>
    </source>
</evidence>
<dbReference type="InterPro" id="IPR022616">
    <property type="entry name" value="Glyco_hydro_4_C"/>
</dbReference>
<name>A0A1I2UJ92_9ACTN</name>
<dbReference type="Gene3D" id="3.40.50.720">
    <property type="entry name" value="NAD(P)-binding Rossmann-like Domain"/>
    <property type="match status" value="1"/>
</dbReference>
<dbReference type="RefSeq" id="WP_092883990.1">
    <property type="nucleotide sequence ID" value="NZ_FOOI01000008.1"/>
</dbReference>
<keyword evidence="15" id="KW-1185">Reference proteome</keyword>
<protein>
    <submittedName>
        <fullName evidence="13">6-phospho-beta-glucosidase</fullName>
        <ecNumber evidence="12">3.2.1.86</ecNumber>
    </submittedName>
</protein>
<dbReference type="OrthoDB" id="9767022at2"/>
<dbReference type="PRINTS" id="PR00732">
    <property type="entry name" value="GLHYDRLASE4"/>
</dbReference>
<dbReference type="SUPFAM" id="SSF56327">
    <property type="entry name" value="LDH C-terminal domain-like"/>
    <property type="match status" value="1"/>
</dbReference>
<dbReference type="Pfam" id="PF11975">
    <property type="entry name" value="Glyco_hydro_4C"/>
    <property type="match status" value="1"/>
</dbReference>
<dbReference type="Proteomes" id="UP000533017">
    <property type="component" value="Unassembled WGS sequence"/>
</dbReference>
<evidence type="ECO:0000256" key="3">
    <source>
        <dbReference type="ARBA" id="ARBA00022801"/>
    </source>
</evidence>
<evidence type="ECO:0000259" key="11">
    <source>
        <dbReference type="Pfam" id="PF11975"/>
    </source>
</evidence>
<dbReference type="GO" id="GO:0008706">
    <property type="term" value="F:6-phospho-beta-glucosidase activity"/>
    <property type="evidence" value="ECO:0007669"/>
    <property type="project" value="UniProtKB-EC"/>
</dbReference>
<evidence type="ECO:0000256" key="10">
    <source>
        <dbReference type="RuleBase" id="RU361152"/>
    </source>
</evidence>
<dbReference type="PANTHER" id="PTHR32092:SF5">
    <property type="entry name" value="6-PHOSPHO-BETA-GLUCOSIDASE"/>
    <property type="match status" value="1"/>
</dbReference>
<keyword evidence="8" id="KW-0408">Iron</keyword>
<keyword evidence="3 10" id="KW-0378">Hydrolase</keyword>
<comment type="cofactor">
    <cofactor evidence="10">
        <name>NAD(+)</name>
        <dbReference type="ChEBI" id="CHEBI:57540"/>
    </cofactor>
    <text evidence="10">Binds 1 NAD(+) per subunit.</text>
</comment>
<comment type="similarity">
    <text evidence="1 10">Belongs to the glycosyl hydrolase 4 family.</text>
</comment>
<feature type="site" description="Increases basicity of active site Tyr" evidence="9">
    <location>
        <position position="109"/>
    </location>
</feature>
<reference evidence="13 14" key="1">
    <citation type="submission" date="2016-10" db="EMBL/GenBank/DDBJ databases">
        <authorList>
            <person name="de Groot N.N."/>
        </authorList>
    </citation>
    <scope>NUCLEOTIDE SEQUENCE [LARGE SCALE GENOMIC DNA]</scope>
    <source>
        <strain evidence="13 14">CPCC 202808</strain>
    </source>
</reference>
<feature type="binding site" evidence="7">
    <location>
        <position position="147"/>
    </location>
    <ligand>
        <name>substrate</name>
    </ligand>
</feature>
<keyword evidence="5 8" id="KW-0464">Manganese</keyword>
<dbReference type="Proteomes" id="UP000199052">
    <property type="component" value="Unassembled WGS sequence"/>
</dbReference>
<evidence type="ECO:0000256" key="1">
    <source>
        <dbReference type="ARBA" id="ARBA00010141"/>
    </source>
</evidence>
<feature type="binding site" evidence="8">
    <location>
        <position position="168"/>
    </location>
    <ligand>
        <name>Mn(2+)</name>
        <dbReference type="ChEBI" id="CHEBI:29035"/>
    </ligand>
</feature>
<feature type="binding site" evidence="8">
    <location>
        <position position="198"/>
    </location>
    <ligand>
        <name>Mn(2+)</name>
        <dbReference type="ChEBI" id="CHEBI:29035"/>
    </ligand>
</feature>
<evidence type="ECO:0000256" key="2">
    <source>
        <dbReference type="ARBA" id="ARBA00022723"/>
    </source>
</evidence>
<keyword evidence="8" id="KW-0533">Nickel</keyword>
<feature type="domain" description="Glycosyl hydrolase family 4 C-terminal" evidence="11">
    <location>
        <begin position="193"/>
        <end position="406"/>
    </location>
</feature>
<dbReference type="Gene3D" id="3.90.110.10">
    <property type="entry name" value="Lactate dehydrogenase/glycoside hydrolase, family 4, C-terminal"/>
    <property type="match status" value="1"/>
</dbReference>
<evidence type="ECO:0000313" key="13">
    <source>
        <dbReference type="EMBL" id="SFG77113.1"/>
    </source>
</evidence>
<dbReference type="GO" id="GO:0016616">
    <property type="term" value="F:oxidoreductase activity, acting on the CH-OH group of donors, NAD or NADP as acceptor"/>
    <property type="evidence" value="ECO:0007669"/>
    <property type="project" value="InterPro"/>
</dbReference>
<evidence type="ECO:0000313" key="12">
    <source>
        <dbReference type="EMBL" id="NYH86615.1"/>
    </source>
</evidence>
<evidence type="ECO:0000256" key="6">
    <source>
        <dbReference type="ARBA" id="ARBA00023295"/>
    </source>
</evidence>
<feature type="binding site" evidence="7">
    <location>
        <position position="93"/>
    </location>
    <ligand>
        <name>substrate</name>
    </ligand>
</feature>
<keyword evidence="6 10" id="KW-0326">Glycosidase</keyword>
<dbReference type="InterPro" id="IPR015955">
    <property type="entry name" value="Lactate_DH/Glyco_Ohase_4_C"/>
</dbReference>
<keyword evidence="8" id="KW-0170">Cobalt</keyword>
<dbReference type="AlphaFoldDB" id="A0A1I2UJ92"/>
<proteinExistence type="inferred from homology"/>
<accession>A0A1I2UJ92</accession>
<dbReference type="EMBL" id="FOOI01000008">
    <property type="protein sequence ID" value="SFG77113.1"/>
    <property type="molecule type" value="Genomic_DNA"/>
</dbReference>
<dbReference type="InterPro" id="IPR036291">
    <property type="entry name" value="NAD(P)-bd_dom_sf"/>
</dbReference>
<evidence type="ECO:0000256" key="7">
    <source>
        <dbReference type="PIRSR" id="PIRSR601088-2"/>
    </source>
</evidence>
<evidence type="ECO:0000313" key="14">
    <source>
        <dbReference type="Proteomes" id="UP000199052"/>
    </source>
</evidence>